<dbReference type="InterPro" id="IPR000620">
    <property type="entry name" value="EamA_dom"/>
</dbReference>
<evidence type="ECO:0000256" key="4">
    <source>
        <dbReference type="ARBA" id="ARBA00022989"/>
    </source>
</evidence>
<dbReference type="eggNOG" id="ENOG502QUF7">
    <property type="taxonomic scope" value="Eukaryota"/>
</dbReference>
<feature type="transmembrane region" description="Helical" evidence="6">
    <location>
        <begin position="311"/>
        <end position="331"/>
    </location>
</feature>
<evidence type="ECO:0000256" key="6">
    <source>
        <dbReference type="RuleBase" id="RU363077"/>
    </source>
</evidence>
<feature type="transmembrane region" description="Helical" evidence="6">
    <location>
        <begin position="47"/>
        <end position="69"/>
    </location>
</feature>
<keyword evidence="8" id="KW-1185">Reference proteome</keyword>
<evidence type="ECO:0000313" key="9">
    <source>
        <dbReference type="RefSeq" id="XP_012569728.1"/>
    </source>
</evidence>
<name>A0A1S3E2Q3_CICAR</name>
<reference evidence="8" key="1">
    <citation type="journal article" date="2013" name="Nat. Biotechnol.">
        <title>Draft genome sequence of chickpea (Cicer arietinum) provides a resource for trait improvement.</title>
        <authorList>
            <person name="Varshney R.K."/>
            <person name="Song C."/>
            <person name="Saxena R.K."/>
            <person name="Azam S."/>
            <person name="Yu S."/>
            <person name="Sharpe A.G."/>
            <person name="Cannon S."/>
            <person name="Baek J."/>
            <person name="Rosen B.D."/>
            <person name="Tar'an B."/>
            <person name="Millan T."/>
            <person name="Zhang X."/>
            <person name="Ramsay L.D."/>
            <person name="Iwata A."/>
            <person name="Wang Y."/>
            <person name="Nelson W."/>
            <person name="Farmer A.D."/>
            <person name="Gaur P.M."/>
            <person name="Soderlund C."/>
            <person name="Penmetsa R.V."/>
            <person name="Xu C."/>
            <person name="Bharti A.K."/>
            <person name="He W."/>
            <person name="Winter P."/>
            <person name="Zhao S."/>
            <person name="Hane J.K."/>
            <person name="Carrasquilla-Garcia N."/>
            <person name="Condie J.A."/>
            <person name="Upadhyaya H.D."/>
            <person name="Luo M.C."/>
            <person name="Thudi M."/>
            <person name="Gowda C.L."/>
            <person name="Singh N.P."/>
            <person name="Lichtenzveig J."/>
            <person name="Gali K.K."/>
            <person name="Rubio J."/>
            <person name="Nadarajan N."/>
            <person name="Dolezel J."/>
            <person name="Bansal K.C."/>
            <person name="Xu X."/>
            <person name="Edwards D."/>
            <person name="Zhang G."/>
            <person name="Kahl G."/>
            <person name="Gil J."/>
            <person name="Singh K.B."/>
            <person name="Datta S.K."/>
            <person name="Jackson S.A."/>
            <person name="Wang J."/>
            <person name="Cook D.R."/>
        </authorList>
    </citation>
    <scope>NUCLEOTIDE SEQUENCE [LARGE SCALE GENOMIC DNA]</scope>
    <source>
        <strain evidence="8">cv. CDC Frontier</strain>
    </source>
</reference>
<dbReference type="InterPro" id="IPR037185">
    <property type="entry name" value="EmrE-like"/>
</dbReference>
<comment type="similarity">
    <text evidence="2 6">Belongs to the drug/metabolite transporter (DMT) superfamily. Plant drug/metabolite exporter (P-DME) (TC 2.A.7.4) family.</text>
</comment>
<dbReference type="InterPro" id="IPR030184">
    <property type="entry name" value="WAT1-related"/>
</dbReference>
<keyword evidence="5 6" id="KW-0472">Membrane</keyword>
<keyword evidence="3 6" id="KW-0812">Transmembrane</keyword>
<evidence type="ECO:0000256" key="2">
    <source>
        <dbReference type="ARBA" id="ARBA00007635"/>
    </source>
</evidence>
<dbReference type="Proteomes" id="UP000087171">
    <property type="component" value="Chromosome Ca4"/>
</dbReference>
<comment type="subcellular location">
    <subcellularLocation>
        <location evidence="1 6">Membrane</location>
        <topology evidence="1 6">Multi-pass membrane protein</topology>
    </subcellularLocation>
</comment>
<feature type="transmembrane region" description="Helical" evidence="6">
    <location>
        <begin position="81"/>
        <end position="103"/>
    </location>
</feature>
<sequence length="351" mass="38816">MTIMMERQHRRNCIEKIMPFIAVLFLQFGYAVMDVLSKAALNKGMSNYVFVVYRHAVAFIVVTPFALYFDKKVRPKMTISIFIKIVALSLLEPVIDQNLYFLGMKFTTATFAASMSNILPAITFILASILRIEKIKIRSIRTQAKVVGTIATVSGAMVMTLIKGPVLFGTFGSDSQNHHNSGISTQHTIIGAVMITLGCFSWACFIILQAITLETYPAALSLSSWICLLGTLEGAAVALVVERGNYSVWSIKWDVRLLSAIYTGIFCSGLGYYLQGVVMKTRGPVFVTTFNPLCMVIVAIMGYFILAEQMFLGRVVGAFIICLGLYLVVWGKSKDYNSPSKSNIEEPVLPN</sequence>
<dbReference type="GO" id="GO:0022857">
    <property type="term" value="F:transmembrane transporter activity"/>
    <property type="evidence" value="ECO:0007669"/>
    <property type="project" value="InterPro"/>
</dbReference>
<evidence type="ECO:0000256" key="3">
    <source>
        <dbReference type="ARBA" id="ARBA00022692"/>
    </source>
</evidence>
<dbReference type="PANTHER" id="PTHR31218">
    <property type="entry name" value="WAT1-RELATED PROTEIN"/>
    <property type="match status" value="1"/>
</dbReference>
<feature type="transmembrane region" description="Helical" evidence="6">
    <location>
        <begin position="144"/>
        <end position="168"/>
    </location>
</feature>
<organism evidence="8 9">
    <name type="scientific">Cicer arietinum</name>
    <name type="common">Chickpea</name>
    <name type="synonym">Garbanzo</name>
    <dbReference type="NCBI Taxonomy" id="3827"/>
    <lineage>
        <taxon>Eukaryota</taxon>
        <taxon>Viridiplantae</taxon>
        <taxon>Streptophyta</taxon>
        <taxon>Embryophyta</taxon>
        <taxon>Tracheophyta</taxon>
        <taxon>Spermatophyta</taxon>
        <taxon>Magnoliopsida</taxon>
        <taxon>eudicotyledons</taxon>
        <taxon>Gunneridae</taxon>
        <taxon>Pentapetalae</taxon>
        <taxon>rosids</taxon>
        <taxon>fabids</taxon>
        <taxon>Fabales</taxon>
        <taxon>Fabaceae</taxon>
        <taxon>Papilionoideae</taxon>
        <taxon>50 kb inversion clade</taxon>
        <taxon>NPAAA clade</taxon>
        <taxon>Hologalegina</taxon>
        <taxon>IRL clade</taxon>
        <taxon>Cicereae</taxon>
        <taxon>Cicer</taxon>
    </lineage>
</organism>
<evidence type="ECO:0000256" key="5">
    <source>
        <dbReference type="ARBA" id="ARBA00023136"/>
    </source>
</evidence>
<dbReference type="OrthoDB" id="1728340at2759"/>
<reference evidence="9" key="2">
    <citation type="submission" date="2025-08" db="UniProtKB">
        <authorList>
            <consortium name="RefSeq"/>
        </authorList>
    </citation>
    <scope>IDENTIFICATION</scope>
    <source>
        <tissue evidence="9">Etiolated seedlings</tissue>
    </source>
</reference>
<dbReference type="Pfam" id="PF00892">
    <property type="entry name" value="EamA"/>
    <property type="match status" value="2"/>
</dbReference>
<accession>A0A1S3E2Q3</accession>
<feature type="domain" description="EamA" evidence="7">
    <location>
        <begin position="21"/>
        <end position="159"/>
    </location>
</feature>
<dbReference type="PaxDb" id="3827-XP_004494994.1"/>
<gene>
    <name evidence="9" type="primary">LOC101496299</name>
</gene>
<evidence type="ECO:0000259" key="7">
    <source>
        <dbReference type="Pfam" id="PF00892"/>
    </source>
</evidence>
<feature type="transmembrane region" description="Helical" evidence="6">
    <location>
        <begin position="285"/>
        <end position="305"/>
    </location>
</feature>
<dbReference type="RefSeq" id="XP_012569728.1">
    <property type="nucleotide sequence ID" value="XM_012714274.2"/>
</dbReference>
<dbReference type="GO" id="GO:0016020">
    <property type="term" value="C:membrane"/>
    <property type="evidence" value="ECO:0007669"/>
    <property type="project" value="UniProtKB-SubCell"/>
</dbReference>
<keyword evidence="4 6" id="KW-1133">Transmembrane helix</keyword>
<dbReference type="AlphaFoldDB" id="A0A1S3E2Q3"/>
<protein>
    <recommendedName>
        <fullName evidence="6">WAT1-related protein</fullName>
    </recommendedName>
</protein>
<evidence type="ECO:0000256" key="1">
    <source>
        <dbReference type="ARBA" id="ARBA00004141"/>
    </source>
</evidence>
<feature type="transmembrane region" description="Helical" evidence="6">
    <location>
        <begin position="20"/>
        <end position="41"/>
    </location>
</feature>
<feature type="transmembrane region" description="Helical" evidence="6">
    <location>
        <begin position="188"/>
        <end position="208"/>
    </location>
</feature>
<proteinExistence type="inferred from homology"/>
<feature type="transmembrane region" description="Helical" evidence="6">
    <location>
        <begin position="220"/>
        <end position="241"/>
    </location>
</feature>
<feature type="domain" description="EamA" evidence="7">
    <location>
        <begin position="190"/>
        <end position="329"/>
    </location>
</feature>
<evidence type="ECO:0000313" key="8">
    <source>
        <dbReference type="Proteomes" id="UP000087171"/>
    </source>
</evidence>
<dbReference type="KEGG" id="cam:101496299"/>
<feature type="transmembrane region" description="Helical" evidence="6">
    <location>
        <begin position="109"/>
        <end position="132"/>
    </location>
</feature>
<dbReference type="SUPFAM" id="SSF103481">
    <property type="entry name" value="Multidrug resistance efflux transporter EmrE"/>
    <property type="match status" value="2"/>
</dbReference>
<feature type="transmembrane region" description="Helical" evidence="6">
    <location>
        <begin position="253"/>
        <end position="273"/>
    </location>
</feature>
<dbReference type="GeneID" id="101496299"/>